<dbReference type="RefSeq" id="WP_097943262.1">
    <property type="nucleotide sequence ID" value="NZ_BLKS01000001.1"/>
</dbReference>
<organism evidence="10 11">
    <name type="scientific">Mycolicibacterium agri</name>
    <name type="common">Mycobacterium agri</name>
    <dbReference type="NCBI Taxonomy" id="36811"/>
    <lineage>
        <taxon>Bacteria</taxon>
        <taxon>Bacillati</taxon>
        <taxon>Actinomycetota</taxon>
        <taxon>Actinomycetes</taxon>
        <taxon>Mycobacteriales</taxon>
        <taxon>Mycobacteriaceae</taxon>
        <taxon>Mycolicibacterium</taxon>
    </lineage>
</organism>
<evidence type="ECO:0000256" key="4">
    <source>
        <dbReference type="ARBA" id="ARBA00023159"/>
    </source>
</evidence>
<evidence type="ECO:0000259" key="8">
    <source>
        <dbReference type="PROSITE" id="PS50931"/>
    </source>
</evidence>
<dbReference type="EMBL" id="PDCP01000074">
    <property type="protein sequence ID" value="PEG34175.1"/>
    <property type="molecule type" value="Genomic_DNA"/>
</dbReference>
<dbReference type="OrthoDB" id="9803735at2"/>
<comment type="caution">
    <text evidence="10">The sequence shown here is derived from an EMBL/GenBank/DDBJ whole genome shotgun (WGS) entry which is preliminary data.</text>
</comment>
<dbReference type="InterPro" id="IPR005119">
    <property type="entry name" value="LysR_subst-bd"/>
</dbReference>
<evidence type="ECO:0000313" key="10">
    <source>
        <dbReference type="EMBL" id="PEG34175.1"/>
    </source>
</evidence>
<dbReference type="Pfam" id="PF03466">
    <property type="entry name" value="LysR_substrate"/>
    <property type="match status" value="1"/>
</dbReference>
<sequence>MNLEELHWFVVLAETEHVTDAAAELGVSQPTLSRALARLEREAGTPLFDRVNRRLRLNAYGQIMLEHARRGIAEMRSATERIAALRDPDTGGVRFAFLHSLASWYVPEQLRRFRASAPAIRFELFQGPAHEISRRVLSGHADVAITSPRPTAPGLGWRRLYVEQLTLAVPRGHPLAGRAKVRLSAAAGEPFVALSPQAGLRQLADELWAEDAVDPDIVFEATEIPTVEGLVAAGFGVAVVPIPRQPRGESRIVHVPLSNAGAKREVGLVWNRDAVLSPPAQRFFDFLRNHALEA</sequence>
<dbReference type="Gene3D" id="3.40.190.290">
    <property type="match status" value="1"/>
</dbReference>
<name>A0A2A7MR22_MYCAG</name>
<reference evidence="9 12" key="2">
    <citation type="journal article" date="2019" name="Emerg. Microbes Infect.">
        <title>Comprehensive subspecies identification of 175 nontuberculous mycobacteria species based on 7547 genomic profiles.</title>
        <authorList>
            <person name="Matsumoto Y."/>
            <person name="Kinjo T."/>
            <person name="Motooka D."/>
            <person name="Nabeya D."/>
            <person name="Jung N."/>
            <person name="Uechi K."/>
            <person name="Horii T."/>
            <person name="Iida T."/>
            <person name="Fujita J."/>
            <person name="Nakamura S."/>
        </authorList>
    </citation>
    <scope>NUCLEOTIDE SEQUENCE [LARGE SCALE GENOMIC DNA]</scope>
    <source>
        <strain evidence="9 12">JCM 6377</strain>
    </source>
</reference>
<dbReference type="SUPFAM" id="SSF46785">
    <property type="entry name" value="Winged helix' DNA-binding domain"/>
    <property type="match status" value="1"/>
</dbReference>
<dbReference type="FunFam" id="1.10.10.10:FF:000001">
    <property type="entry name" value="LysR family transcriptional regulator"/>
    <property type="match status" value="1"/>
</dbReference>
<evidence type="ECO:0000256" key="7">
    <source>
        <dbReference type="ARBA" id="ARBA00056658"/>
    </source>
</evidence>
<comment type="function">
    <text evidence="7">Required for the induction the katG gene for catalase. Involved in the response to hydrogen peroxide.</text>
</comment>
<dbReference type="Gene3D" id="1.10.10.10">
    <property type="entry name" value="Winged helix-like DNA-binding domain superfamily/Winged helix DNA-binding domain"/>
    <property type="match status" value="1"/>
</dbReference>
<keyword evidence="5" id="KW-0804">Transcription</keyword>
<evidence type="ECO:0000313" key="9">
    <source>
        <dbReference type="EMBL" id="GFG50275.1"/>
    </source>
</evidence>
<reference evidence="9" key="3">
    <citation type="submission" date="2020-02" db="EMBL/GenBank/DDBJ databases">
        <authorList>
            <person name="Matsumoto Y."/>
            <person name="Motooka D."/>
            <person name="Nakamura S."/>
        </authorList>
    </citation>
    <scope>NUCLEOTIDE SEQUENCE</scope>
    <source>
        <strain evidence="9">JCM 6377</strain>
    </source>
</reference>
<dbReference type="PROSITE" id="PS50931">
    <property type="entry name" value="HTH_LYSR"/>
    <property type="match status" value="1"/>
</dbReference>
<dbReference type="PANTHER" id="PTHR30346:SF28">
    <property type="entry name" value="HTH-TYPE TRANSCRIPTIONAL REGULATOR CYNR"/>
    <property type="match status" value="1"/>
</dbReference>
<evidence type="ECO:0000313" key="12">
    <source>
        <dbReference type="Proteomes" id="UP000465302"/>
    </source>
</evidence>
<dbReference type="CDD" id="cd08434">
    <property type="entry name" value="PBP2_GltC_like"/>
    <property type="match status" value="1"/>
</dbReference>
<dbReference type="GO" id="GO:0032993">
    <property type="term" value="C:protein-DNA complex"/>
    <property type="evidence" value="ECO:0007669"/>
    <property type="project" value="TreeGrafter"/>
</dbReference>
<reference evidence="10 11" key="1">
    <citation type="submission" date="2017-10" db="EMBL/GenBank/DDBJ databases">
        <title>The new phylogeny of genus Mycobacterium.</title>
        <authorList>
            <person name="Tortoli E."/>
            <person name="Trovato A."/>
            <person name="Cirillo D.M."/>
        </authorList>
    </citation>
    <scope>NUCLEOTIDE SEQUENCE [LARGE SCALE GENOMIC DNA]</scope>
    <source>
        <strain evidence="10 11">CCUG37673</strain>
    </source>
</reference>
<dbReference type="GO" id="GO:0003677">
    <property type="term" value="F:DNA binding"/>
    <property type="evidence" value="ECO:0007669"/>
    <property type="project" value="UniProtKB-KW"/>
</dbReference>
<dbReference type="AlphaFoldDB" id="A0A2A7MR22"/>
<gene>
    <name evidence="10" type="ORF">CQY20_26825</name>
    <name evidence="9" type="ORF">MAGR_17160</name>
</gene>
<protein>
    <recommendedName>
        <fullName evidence="6">Probable hydrogen peroxide-inducible genes activator</fullName>
    </recommendedName>
</protein>
<evidence type="ECO:0000256" key="6">
    <source>
        <dbReference type="ARBA" id="ARBA00040885"/>
    </source>
</evidence>
<proteinExistence type="inferred from homology"/>
<dbReference type="PANTHER" id="PTHR30346">
    <property type="entry name" value="TRANSCRIPTIONAL DUAL REGULATOR HCAR-RELATED"/>
    <property type="match status" value="1"/>
</dbReference>
<dbReference type="Proteomes" id="UP000465302">
    <property type="component" value="Unassembled WGS sequence"/>
</dbReference>
<dbReference type="InterPro" id="IPR036388">
    <property type="entry name" value="WH-like_DNA-bd_sf"/>
</dbReference>
<accession>A0A2A7MR22</accession>
<dbReference type="Pfam" id="PF00126">
    <property type="entry name" value="HTH_1"/>
    <property type="match status" value="1"/>
</dbReference>
<dbReference type="EMBL" id="BLKS01000001">
    <property type="protein sequence ID" value="GFG50275.1"/>
    <property type="molecule type" value="Genomic_DNA"/>
</dbReference>
<evidence type="ECO:0000313" key="11">
    <source>
        <dbReference type="Proteomes" id="UP000220914"/>
    </source>
</evidence>
<evidence type="ECO:0000256" key="5">
    <source>
        <dbReference type="ARBA" id="ARBA00023163"/>
    </source>
</evidence>
<dbReference type="GO" id="GO:0003700">
    <property type="term" value="F:DNA-binding transcription factor activity"/>
    <property type="evidence" value="ECO:0007669"/>
    <property type="project" value="InterPro"/>
</dbReference>
<keyword evidence="2" id="KW-0805">Transcription regulation</keyword>
<dbReference type="InterPro" id="IPR036390">
    <property type="entry name" value="WH_DNA-bd_sf"/>
</dbReference>
<comment type="similarity">
    <text evidence="1">Belongs to the LysR transcriptional regulatory family.</text>
</comment>
<keyword evidence="4" id="KW-0010">Activator</keyword>
<keyword evidence="3" id="KW-0238">DNA-binding</keyword>
<evidence type="ECO:0000256" key="1">
    <source>
        <dbReference type="ARBA" id="ARBA00009437"/>
    </source>
</evidence>
<evidence type="ECO:0000256" key="3">
    <source>
        <dbReference type="ARBA" id="ARBA00023125"/>
    </source>
</evidence>
<dbReference type="Proteomes" id="UP000220914">
    <property type="component" value="Unassembled WGS sequence"/>
</dbReference>
<feature type="domain" description="HTH lysR-type" evidence="8">
    <location>
        <begin position="1"/>
        <end position="58"/>
    </location>
</feature>
<evidence type="ECO:0000256" key="2">
    <source>
        <dbReference type="ARBA" id="ARBA00023015"/>
    </source>
</evidence>
<dbReference type="InterPro" id="IPR000847">
    <property type="entry name" value="LysR_HTH_N"/>
</dbReference>
<dbReference type="PRINTS" id="PR00039">
    <property type="entry name" value="HTHLYSR"/>
</dbReference>
<keyword evidence="11" id="KW-1185">Reference proteome</keyword>
<dbReference type="SUPFAM" id="SSF53850">
    <property type="entry name" value="Periplasmic binding protein-like II"/>
    <property type="match status" value="1"/>
</dbReference>